<evidence type="ECO:0000259" key="11">
    <source>
        <dbReference type="Pfam" id="PF07477"/>
    </source>
</evidence>
<dbReference type="RefSeq" id="WP_348268925.1">
    <property type="nucleotide sequence ID" value="NZ_CP121194.1"/>
</dbReference>
<dbReference type="PIRSF" id="PIRSF029900">
    <property type="entry name" value="Alpha-glucuronds"/>
    <property type="match status" value="1"/>
</dbReference>
<dbReference type="PANTHER" id="PTHR39207">
    <property type="entry name" value="ALPHA-GLUCURONIDASE A"/>
    <property type="match status" value="1"/>
</dbReference>
<organism evidence="13">
    <name type="scientific">Edaphobacter paludis</name>
    <dbReference type="NCBI Taxonomy" id="3035702"/>
    <lineage>
        <taxon>Bacteria</taxon>
        <taxon>Pseudomonadati</taxon>
        <taxon>Acidobacteriota</taxon>
        <taxon>Terriglobia</taxon>
        <taxon>Terriglobales</taxon>
        <taxon>Acidobacteriaceae</taxon>
        <taxon>Edaphobacter</taxon>
    </lineage>
</organism>
<proteinExistence type="inferred from homology"/>
<feature type="domain" description="Alpha glucuronidase N-terminal" evidence="10">
    <location>
        <begin position="47"/>
        <end position="165"/>
    </location>
</feature>
<dbReference type="KEGG" id="epl:P4G45_06835"/>
<evidence type="ECO:0000256" key="1">
    <source>
        <dbReference type="ARBA" id="ARBA00008833"/>
    </source>
</evidence>
<accession>A0AAU7D2G4</accession>
<evidence type="ECO:0000256" key="5">
    <source>
        <dbReference type="ARBA" id="ARBA00023295"/>
    </source>
</evidence>
<evidence type="ECO:0000259" key="12">
    <source>
        <dbReference type="Pfam" id="PF07488"/>
    </source>
</evidence>
<feature type="domain" description="Glycosyl hydrolase family 67 C-terminal" evidence="11">
    <location>
        <begin position="494"/>
        <end position="715"/>
    </location>
</feature>
<dbReference type="GO" id="GO:0033939">
    <property type="term" value="F:xylan alpha-1,2-glucuronosidase activity"/>
    <property type="evidence" value="ECO:0007669"/>
    <property type="project" value="UniProtKB-EC"/>
</dbReference>
<dbReference type="InterPro" id="IPR005154">
    <property type="entry name" value="Glyco_hydro_67_aGlcAse_N"/>
</dbReference>
<feature type="active site" description="Proton acceptor" evidence="8">
    <location>
        <position position="403"/>
    </location>
</feature>
<evidence type="ECO:0000256" key="3">
    <source>
        <dbReference type="ARBA" id="ARBA00022801"/>
    </source>
</evidence>
<evidence type="ECO:0000256" key="7">
    <source>
        <dbReference type="PIRNR" id="PIRNR029900"/>
    </source>
</evidence>
<dbReference type="Gene3D" id="2.60.120.260">
    <property type="entry name" value="Galactose-binding domain-like"/>
    <property type="match status" value="1"/>
</dbReference>
<comment type="catalytic activity">
    <reaction evidence="9">
        <text>Hydrolysis of (1-&gt;2)-alpha-D-(4-O-methyl)glucuronosyl links in the main chain of hardwood xylans.</text>
        <dbReference type="EC" id="3.2.1.131"/>
    </reaction>
</comment>
<dbReference type="SUPFAM" id="SSF55545">
    <property type="entry name" value="beta-N-acetylhexosaminidase-like domain"/>
    <property type="match status" value="1"/>
</dbReference>
<comment type="subunit">
    <text evidence="9">Homodimer.</text>
</comment>
<comment type="similarity">
    <text evidence="1 7 9">Belongs to the glycosyl hydrolase 67 family.</text>
</comment>
<dbReference type="InterPro" id="IPR037054">
    <property type="entry name" value="A-glucoronidase_C_sf"/>
</dbReference>
<keyword evidence="5 7" id="KW-0326">Glycosidase</keyword>
<dbReference type="Pfam" id="PF07488">
    <property type="entry name" value="Glyco_hydro_67M"/>
    <property type="match status" value="1"/>
</dbReference>
<keyword evidence="6 9" id="KW-0624">Polysaccharide degradation</keyword>
<dbReference type="EMBL" id="CP121195">
    <property type="protein sequence ID" value="XBH14915.1"/>
    <property type="molecule type" value="Genomic_DNA"/>
</dbReference>
<dbReference type="CDD" id="cd02795">
    <property type="entry name" value="CBM6-CBM35-CBM36_like"/>
    <property type="match status" value="1"/>
</dbReference>
<dbReference type="InterPro" id="IPR029018">
    <property type="entry name" value="Hex-like_dom2"/>
</dbReference>
<dbReference type="InterPro" id="IPR011099">
    <property type="entry name" value="Glyco_hydro_67_C"/>
</dbReference>
<dbReference type="Gene3D" id="3.90.1330.10">
    <property type="entry name" value="Alpha-glucuronidase, C-terminal domain"/>
    <property type="match status" value="1"/>
</dbReference>
<keyword evidence="3 7" id="KW-0378">Hydrolase</keyword>
<dbReference type="Pfam" id="PF03648">
    <property type="entry name" value="Glyco_hydro_67N"/>
    <property type="match status" value="1"/>
</dbReference>
<feature type="active site" description="Proton acceptor" evidence="8">
    <location>
        <position position="431"/>
    </location>
</feature>
<dbReference type="SUPFAM" id="SSF51445">
    <property type="entry name" value="(Trans)glycosidases"/>
    <property type="match status" value="1"/>
</dbReference>
<dbReference type="AlphaFoldDB" id="A0AAU7D2G4"/>
<gene>
    <name evidence="13" type="ORF">P4G45_06835</name>
    <name evidence="14" type="ORF">P8936_07070</name>
</gene>
<keyword evidence="4 9" id="KW-0119">Carbohydrate metabolism</keyword>
<accession>A0AAU7DCV5</accession>
<evidence type="ECO:0000256" key="9">
    <source>
        <dbReference type="RuleBase" id="RU361198"/>
    </source>
</evidence>
<feature type="domain" description="Glycosyl hydrolase family 67 catalytic" evidence="12">
    <location>
        <begin position="178"/>
        <end position="491"/>
    </location>
</feature>
<feature type="active site" description="Proton donor" evidence="8">
    <location>
        <position position="324"/>
    </location>
</feature>
<evidence type="ECO:0000256" key="6">
    <source>
        <dbReference type="ARBA" id="ARBA00023326"/>
    </source>
</evidence>
<dbReference type="Gene3D" id="3.30.379.10">
    <property type="entry name" value="Chitobiase/beta-hexosaminidase domain 2-like"/>
    <property type="match status" value="1"/>
</dbReference>
<sequence length="857" mass="95218">MAMLMIEEKRDRKTGVCGLRRFLRSITLAVLFGSTVWAAQAETGSAGWLRYSRITDPSALQQYRSLPRQIVRADTSPVGQSASGELARGLRSMLGGEFRVSSALPDGDAFVLGTPQELHHLLPQWRGPDLAEEGFAVSKLNEHGHRLWIVAGGSQRGELYGVFHLLEQVAELHEIAPDAESPSAPIRWVNQWDNFDGSIERGYAGRSIFFEGGHVRGDLTRVSEYGRLLASVGLNGCTVNNVNSDLRTLQPEMLRELARIADALRPWGVRMSLSVDLSSPQAVGHLSTFDPLDPQVIAWWQQKTDEIYKLIPDFGGFVVKADSEGRLGPSHYRRNPAQAANVLAHALLPHHGVVLYRGFVYNQHLDWHDLKADRARAGYDNFRALDGKFEPNVVIQIKNGPIDFQVREPVSPLFAALQHTNQAIELQVTQEYTGQQRHMVFLVPMWKTALDTDMRAQNRSTPVKEIIEGKSFHRPLGGFVAVVNVGLDENWLHHPMAMANLYGYGKLAWDPDLTTDQIIDGWTRLTFGNNPKVVSTIDDLQRNSWHVYEEYTGPLGLGTLTDIIGIHYGPGIESAERNGWGQWIRADHQGIGMDRTVATGTGYIGQYPPELAKIYESLSTCPDELLLFMHHVPYNYVLHSGKTVIQHVYDSHYDGAAAAATYAPRWQTLHGLIDEERYQRTLALFEYQAGHAIVWRDAVSEWFLRMSGIADAAGRVGHYPDRIEAEAMQSDGYTPVEVTPWETASGGKAVTCNRATACTLTAKLNKPAGIYQIAVQYFDIHPGAAQYEVLLNGKGIAHWTADNTLPPAVADKTLDGHTSTRFTIPGVKLEPGDTLTLRGIPNRAEPAPVDYIEITKQ</sequence>
<dbReference type="Pfam" id="PF07477">
    <property type="entry name" value="Glyco_hydro_67C"/>
    <property type="match status" value="1"/>
</dbReference>
<dbReference type="InterPro" id="IPR017853">
    <property type="entry name" value="GH"/>
</dbReference>
<evidence type="ECO:0000256" key="8">
    <source>
        <dbReference type="PIRSR" id="PIRSR029900-1"/>
    </source>
</evidence>
<evidence type="ECO:0000313" key="13">
    <source>
        <dbReference type="EMBL" id="XBH11433.1"/>
    </source>
</evidence>
<dbReference type="EMBL" id="CP121194">
    <property type="protein sequence ID" value="XBH11433.1"/>
    <property type="molecule type" value="Genomic_DNA"/>
</dbReference>
<keyword evidence="2 7" id="KW-0858">Xylan degradation</keyword>
<dbReference type="InterPro" id="IPR011100">
    <property type="entry name" value="Glyco_hydro_67_cat"/>
</dbReference>
<dbReference type="GO" id="GO:0005576">
    <property type="term" value="C:extracellular region"/>
    <property type="evidence" value="ECO:0007669"/>
    <property type="project" value="InterPro"/>
</dbReference>
<dbReference type="GO" id="GO:0045493">
    <property type="term" value="P:xylan catabolic process"/>
    <property type="evidence" value="ECO:0007669"/>
    <property type="project" value="UniProtKB-KW"/>
</dbReference>
<dbReference type="PANTHER" id="PTHR39207:SF1">
    <property type="entry name" value="ALPHA-GLUCURONIDASE A"/>
    <property type="match status" value="1"/>
</dbReference>
<protein>
    <recommendedName>
        <fullName evidence="9">Xylan alpha-1,2-glucuronidase</fullName>
        <ecNumber evidence="9">3.2.1.131</ecNumber>
    </recommendedName>
</protein>
<evidence type="ECO:0000256" key="4">
    <source>
        <dbReference type="ARBA" id="ARBA00023277"/>
    </source>
</evidence>
<name>A0AAU7D2G4_9BACT</name>
<evidence type="ECO:0000256" key="2">
    <source>
        <dbReference type="ARBA" id="ARBA00022651"/>
    </source>
</evidence>
<evidence type="ECO:0000313" key="14">
    <source>
        <dbReference type="EMBL" id="XBH14915.1"/>
    </source>
</evidence>
<dbReference type="GO" id="GO:0046559">
    <property type="term" value="F:alpha-glucuronidase activity"/>
    <property type="evidence" value="ECO:0007669"/>
    <property type="project" value="InterPro"/>
</dbReference>
<reference evidence="13" key="1">
    <citation type="submission" date="2023-03" db="EMBL/GenBank/DDBJ databases">
        <title>Edaphobacter sp.</title>
        <authorList>
            <person name="Huber K.J."/>
            <person name="Papendorf J."/>
            <person name="Pilke C."/>
            <person name="Bunk B."/>
            <person name="Sproeer C."/>
            <person name="Pester M."/>
        </authorList>
    </citation>
    <scope>NUCLEOTIDE SEQUENCE</scope>
    <source>
        <strain evidence="13">DSM 109919</strain>
        <strain evidence="14">DSM 109920</strain>
    </source>
</reference>
<dbReference type="EC" id="3.2.1.131" evidence="9"/>
<dbReference type="InterPro" id="IPR011395">
    <property type="entry name" value="Glyco_hydro_67_aGlcAse"/>
</dbReference>
<evidence type="ECO:0000259" key="10">
    <source>
        <dbReference type="Pfam" id="PF03648"/>
    </source>
</evidence>
<dbReference type="Gene3D" id="3.20.20.80">
    <property type="entry name" value="Glycosidases"/>
    <property type="match status" value="1"/>
</dbReference>